<dbReference type="GO" id="GO:0080090">
    <property type="term" value="P:regulation of primary metabolic process"/>
    <property type="evidence" value="ECO:0007669"/>
    <property type="project" value="UniProtKB-ARBA"/>
</dbReference>
<reference evidence="5" key="1">
    <citation type="journal article" date="2024" name="IScience">
        <title>Strigolactones Initiate the Formation of Haustorium-like Structures in Castilleja.</title>
        <authorList>
            <person name="Buerger M."/>
            <person name="Peterson D."/>
            <person name="Chory J."/>
        </authorList>
    </citation>
    <scope>NUCLEOTIDE SEQUENCE [LARGE SCALE GENOMIC DNA]</scope>
</reference>
<dbReference type="PANTHER" id="PTHR45959:SF2">
    <property type="entry name" value="BHLH TRANSCRIPTION FACTOR"/>
    <property type="match status" value="1"/>
</dbReference>
<dbReference type="Pfam" id="PF22754">
    <property type="entry name" value="bHLH-TF_ACT-like_plant"/>
    <property type="match status" value="1"/>
</dbReference>
<organism evidence="4 5">
    <name type="scientific">Castilleja foliolosa</name>
    <dbReference type="NCBI Taxonomy" id="1961234"/>
    <lineage>
        <taxon>Eukaryota</taxon>
        <taxon>Viridiplantae</taxon>
        <taxon>Streptophyta</taxon>
        <taxon>Embryophyta</taxon>
        <taxon>Tracheophyta</taxon>
        <taxon>Spermatophyta</taxon>
        <taxon>Magnoliopsida</taxon>
        <taxon>eudicotyledons</taxon>
        <taxon>Gunneridae</taxon>
        <taxon>Pentapetalae</taxon>
        <taxon>asterids</taxon>
        <taxon>lamiids</taxon>
        <taxon>Lamiales</taxon>
        <taxon>Orobanchaceae</taxon>
        <taxon>Pedicularideae</taxon>
        <taxon>Castillejinae</taxon>
        <taxon>Castilleja</taxon>
    </lineage>
</organism>
<evidence type="ECO:0000313" key="4">
    <source>
        <dbReference type="EMBL" id="KAL3618931.1"/>
    </source>
</evidence>
<comment type="caution">
    <text evidence="4">The sequence shown here is derived from an EMBL/GenBank/DDBJ whole genome shotgun (WGS) entry which is preliminary data.</text>
</comment>
<evidence type="ECO:0000259" key="3">
    <source>
        <dbReference type="PROSITE" id="PS51671"/>
    </source>
</evidence>
<dbReference type="InterPro" id="IPR002912">
    <property type="entry name" value="ACT_dom"/>
</dbReference>
<proteinExistence type="predicted"/>
<name>A0ABD3BP92_9LAMI</name>
<comment type="subcellular location">
    <subcellularLocation>
        <location evidence="1">Nucleus</location>
    </subcellularLocation>
</comment>
<evidence type="ECO:0000313" key="5">
    <source>
        <dbReference type="Proteomes" id="UP001632038"/>
    </source>
</evidence>
<dbReference type="AlphaFoldDB" id="A0ABD3BP92"/>
<protein>
    <recommendedName>
        <fullName evidence="3">ACT domain-containing protein</fullName>
    </recommendedName>
</protein>
<evidence type="ECO:0000256" key="2">
    <source>
        <dbReference type="ARBA" id="ARBA00023242"/>
    </source>
</evidence>
<feature type="domain" description="ACT" evidence="3">
    <location>
        <begin position="71"/>
        <end position="148"/>
    </location>
</feature>
<evidence type="ECO:0000256" key="1">
    <source>
        <dbReference type="ARBA" id="ARBA00004123"/>
    </source>
</evidence>
<dbReference type="Proteomes" id="UP001632038">
    <property type="component" value="Unassembled WGS sequence"/>
</dbReference>
<dbReference type="GO" id="GO:0005634">
    <property type="term" value="C:nucleus"/>
    <property type="evidence" value="ECO:0007669"/>
    <property type="project" value="UniProtKB-SubCell"/>
</dbReference>
<dbReference type="InterPro" id="IPR052610">
    <property type="entry name" value="bHLH_transcription_regulator"/>
</dbReference>
<dbReference type="PANTHER" id="PTHR45959">
    <property type="entry name" value="BHLH TRANSCRIPTION FACTOR"/>
    <property type="match status" value="1"/>
</dbReference>
<dbReference type="PROSITE" id="PS51671">
    <property type="entry name" value="ACT"/>
    <property type="match status" value="1"/>
</dbReference>
<keyword evidence="5" id="KW-1185">Reference proteome</keyword>
<dbReference type="EMBL" id="JAVIJP010000070">
    <property type="protein sequence ID" value="KAL3618931.1"/>
    <property type="molecule type" value="Genomic_DNA"/>
</dbReference>
<keyword evidence="2" id="KW-0539">Nucleus</keyword>
<accession>A0ABD3BP92</accession>
<dbReference type="InterPro" id="IPR054502">
    <property type="entry name" value="bHLH-TF_ACT-like_plant"/>
</dbReference>
<gene>
    <name evidence="4" type="ORF">CASFOL_037159</name>
</gene>
<sequence length="223" mass="24777">MDKTSVLGDTITYLKHLQGRVKSIEEQTAKQTMESIVLFKKSHIVEDEGSSDEISVDGPEIEARVCGNSILIKVHCEKHKGVLVKLLAEVEKLSLDMVNTSVTPFGSLALDITVVAEMEKEIRLSGKDIVKALRSALQIVEIVRRSLSCFLFQLIFNGFRITTICNEAGKCLWWASAISRYAVVTVGISFGTFMFGKESALHKETLHLLSEPGDLQFPPMIYD</sequence>